<evidence type="ECO:0000313" key="1">
    <source>
        <dbReference type="EMBL" id="KAJ2970615.1"/>
    </source>
</evidence>
<reference evidence="1" key="1">
    <citation type="submission" date="2022-08" db="EMBL/GenBank/DDBJ databases">
        <title>Genome Sequence of Lecanicillium fungicola.</title>
        <authorList>
            <person name="Buettner E."/>
        </authorList>
    </citation>
    <scope>NUCLEOTIDE SEQUENCE</scope>
    <source>
        <strain evidence="1">Babe33</strain>
    </source>
</reference>
<sequence>MPSRDSPRTARRQRPQGGDQSRRHHERKKRAPTKRPGTASDDTGETRESRDTRETRHTRDTRGTRSSQKLSSGALDRLNKENTKRKSRNADRRRVSHHRYEDVYNREEEQAFERERKRREKKKKKRVVSGAVMEEGRARGHIRGWSEESYEKEKLLQQPKPKWSRKKKWLLIGGIGLAILIIIIAVAVAVSQKKKGGGGGGGGNNTSSSSSLDGQDPNSIPAKWKNTYLDPWTWATTADFNVTFTDEMVGNLPVMGLYSNWDDSAQANPNVPALNKAWGKYTSLPARGVNLGGWLSLEPWITPSLFNYNLNMGIVDEWTLVTYLGSSAASTLEKHYSTFVTEDTFKSIAAAGLDHVRIPFSYWAVEVYDADPYIFRTSWRYLLRGIEWARKYGLRINLDLHGLPGSQNGWNHSGRWGAIGWLNGTNGDTNAQRSLDVHDRLSQFFAQPRYKNIISHYGLANEPRMVLLDASKVINWTENAYNLVRKNGIQSVVVFGPVRL</sequence>
<gene>
    <name evidence="1" type="ORF">NQ176_g8107</name>
</gene>
<evidence type="ECO:0000313" key="2">
    <source>
        <dbReference type="Proteomes" id="UP001143910"/>
    </source>
</evidence>
<proteinExistence type="predicted"/>
<keyword evidence="2" id="KW-1185">Reference proteome</keyword>
<name>A0ACC1MUU0_9HYPO</name>
<comment type="caution">
    <text evidence="1">The sequence shown here is derived from an EMBL/GenBank/DDBJ whole genome shotgun (WGS) entry which is preliminary data.</text>
</comment>
<dbReference type="Proteomes" id="UP001143910">
    <property type="component" value="Unassembled WGS sequence"/>
</dbReference>
<protein>
    <submittedName>
        <fullName evidence="1">Uncharacterized protein</fullName>
    </submittedName>
</protein>
<dbReference type="EMBL" id="JANJQO010001503">
    <property type="protein sequence ID" value="KAJ2970615.1"/>
    <property type="molecule type" value="Genomic_DNA"/>
</dbReference>
<accession>A0ACC1MUU0</accession>
<organism evidence="1 2">
    <name type="scientific">Zarea fungicola</name>
    <dbReference type="NCBI Taxonomy" id="93591"/>
    <lineage>
        <taxon>Eukaryota</taxon>
        <taxon>Fungi</taxon>
        <taxon>Dikarya</taxon>
        <taxon>Ascomycota</taxon>
        <taxon>Pezizomycotina</taxon>
        <taxon>Sordariomycetes</taxon>
        <taxon>Hypocreomycetidae</taxon>
        <taxon>Hypocreales</taxon>
        <taxon>Cordycipitaceae</taxon>
        <taxon>Zarea</taxon>
    </lineage>
</organism>